<dbReference type="HAMAP" id="MF_00028">
    <property type="entry name" value="CobQ"/>
    <property type="match status" value="1"/>
</dbReference>
<dbReference type="InterPro" id="IPR027417">
    <property type="entry name" value="P-loop_NTPase"/>
</dbReference>
<feature type="domain" description="CobQ/CobB/MinD/ParA nucleotide binding" evidence="8">
    <location>
        <begin position="6"/>
        <end position="238"/>
    </location>
</feature>
<dbReference type="InterPro" id="IPR004459">
    <property type="entry name" value="CobQ_synth"/>
</dbReference>
<comment type="function">
    <text evidence="6 7">Catalyzes amidations at positions B, D, E, and G on adenosylcobyrinic A,C-diamide. NH(2) groups are provided by glutamine, and one molecule of ATP is hydrogenolyzed for each amidation.</text>
</comment>
<evidence type="ECO:0000256" key="6">
    <source>
        <dbReference type="ARBA" id="ARBA00025166"/>
    </source>
</evidence>
<protein>
    <recommendedName>
        <fullName evidence="3 7">Cobyric acid synthase</fullName>
    </recommendedName>
</protein>
<evidence type="ECO:0000256" key="4">
    <source>
        <dbReference type="ARBA" id="ARBA00022573"/>
    </source>
</evidence>
<dbReference type="PANTHER" id="PTHR21343:SF1">
    <property type="entry name" value="COBYRIC ACID SYNTHASE"/>
    <property type="match status" value="1"/>
</dbReference>
<organism evidence="10 11">
    <name type="scientific">Thalassobaculum fulvum</name>
    <dbReference type="NCBI Taxonomy" id="1633335"/>
    <lineage>
        <taxon>Bacteria</taxon>
        <taxon>Pseudomonadati</taxon>
        <taxon>Pseudomonadota</taxon>
        <taxon>Alphaproteobacteria</taxon>
        <taxon>Rhodospirillales</taxon>
        <taxon>Thalassobaculaceae</taxon>
        <taxon>Thalassobaculum</taxon>
    </lineage>
</organism>
<keyword evidence="4 7" id="KW-0169">Cobalamin biosynthesis</keyword>
<dbReference type="PANTHER" id="PTHR21343">
    <property type="entry name" value="DETHIOBIOTIN SYNTHETASE"/>
    <property type="match status" value="1"/>
</dbReference>
<dbReference type="NCBIfam" id="NF001989">
    <property type="entry name" value="PRK00784.1"/>
    <property type="match status" value="1"/>
</dbReference>
<keyword evidence="5 7" id="KW-0315">Glutamine amidotransferase</keyword>
<dbReference type="CDD" id="cd05389">
    <property type="entry name" value="CobQ_N"/>
    <property type="match status" value="1"/>
</dbReference>
<reference evidence="10" key="1">
    <citation type="journal article" date="2014" name="Int. J. Syst. Evol. Microbiol.">
        <title>Complete genome sequence of Corynebacterium casei LMG S-19264T (=DSM 44701T), isolated from a smear-ripened cheese.</title>
        <authorList>
            <consortium name="US DOE Joint Genome Institute (JGI-PGF)"/>
            <person name="Walter F."/>
            <person name="Albersmeier A."/>
            <person name="Kalinowski J."/>
            <person name="Ruckert C."/>
        </authorList>
    </citation>
    <scope>NUCLEOTIDE SEQUENCE</scope>
    <source>
        <strain evidence="10">KCTC 42651</strain>
    </source>
</reference>
<evidence type="ECO:0000259" key="9">
    <source>
        <dbReference type="Pfam" id="PF07685"/>
    </source>
</evidence>
<comment type="pathway">
    <text evidence="1 7">Cofactor biosynthesis; adenosylcobalamin biosynthesis.</text>
</comment>
<dbReference type="InterPro" id="IPR029062">
    <property type="entry name" value="Class_I_gatase-like"/>
</dbReference>
<dbReference type="Pfam" id="PF01656">
    <property type="entry name" value="CbiA"/>
    <property type="match status" value="1"/>
</dbReference>
<name>A0A918XW76_9PROT</name>
<dbReference type="AlphaFoldDB" id="A0A918XW76"/>
<dbReference type="NCBIfam" id="TIGR00313">
    <property type="entry name" value="cobQ"/>
    <property type="match status" value="1"/>
</dbReference>
<dbReference type="SUPFAM" id="SSF52540">
    <property type="entry name" value="P-loop containing nucleoside triphosphate hydrolases"/>
    <property type="match status" value="1"/>
</dbReference>
<dbReference type="CDD" id="cd01750">
    <property type="entry name" value="GATase1_CobQ"/>
    <property type="match status" value="1"/>
</dbReference>
<proteinExistence type="inferred from homology"/>
<dbReference type="PROSITE" id="PS51274">
    <property type="entry name" value="GATASE_COBBQ"/>
    <property type="match status" value="1"/>
</dbReference>
<evidence type="ECO:0000259" key="8">
    <source>
        <dbReference type="Pfam" id="PF01656"/>
    </source>
</evidence>
<evidence type="ECO:0000256" key="3">
    <source>
        <dbReference type="ARBA" id="ARBA00019833"/>
    </source>
</evidence>
<dbReference type="Gene3D" id="3.40.50.880">
    <property type="match status" value="1"/>
</dbReference>
<dbReference type="GO" id="GO:0009236">
    <property type="term" value="P:cobalamin biosynthetic process"/>
    <property type="evidence" value="ECO:0007669"/>
    <property type="project" value="UniProtKB-UniRule"/>
</dbReference>
<dbReference type="InterPro" id="IPR033949">
    <property type="entry name" value="CobQ_GATase1"/>
</dbReference>
<dbReference type="EMBL" id="BMZS01000011">
    <property type="protein sequence ID" value="GHD59647.1"/>
    <property type="molecule type" value="Genomic_DNA"/>
</dbReference>
<keyword evidence="11" id="KW-1185">Reference proteome</keyword>
<dbReference type="Proteomes" id="UP000630353">
    <property type="component" value="Unassembled WGS sequence"/>
</dbReference>
<dbReference type="Pfam" id="PF07685">
    <property type="entry name" value="GATase_3"/>
    <property type="match status" value="1"/>
</dbReference>
<dbReference type="InterPro" id="IPR047045">
    <property type="entry name" value="CobQ_N"/>
</dbReference>
<accession>A0A918XW76</accession>
<feature type="active site" description="Nucleophile" evidence="7">
    <location>
        <position position="336"/>
    </location>
</feature>
<evidence type="ECO:0000256" key="1">
    <source>
        <dbReference type="ARBA" id="ARBA00004953"/>
    </source>
</evidence>
<evidence type="ECO:0000313" key="10">
    <source>
        <dbReference type="EMBL" id="GHD59647.1"/>
    </source>
</evidence>
<evidence type="ECO:0000256" key="2">
    <source>
        <dbReference type="ARBA" id="ARBA00006205"/>
    </source>
</evidence>
<evidence type="ECO:0000313" key="11">
    <source>
        <dbReference type="Proteomes" id="UP000630353"/>
    </source>
</evidence>
<dbReference type="Gene3D" id="3.40.50.300">
    <property type="entry name" value="P-loop containing nucleotide triphosphate hydrolases"/>
    <property type="match status" value="1"/>
</dbReference>
<evidence type="ECO:0000256" key="5">
    <source>
        <dbReference type="ARBA" id="ARBA00022962"/>
    </source>
</evidence>
<feature type="domain" description="CobB/CobQ-like glutamine amidotransferase" evidence="9">
    <location>
        <begin position="257"/>
        <end position="440"/>
    </location>
</feature>
<gene>
    <name evidence="7 10" type="primary">cobQ</name>
    <name evidence="10" type="ORF">GCM10017083_44310</name>
</gene>
<evidence type="ECO:0000256" key="7">
    <source>
        <dbReference type="HAMAP-Rule" id="MF_00028"/>
    </source>
</evidence>
<dbReference type="InterPro" id="IPR011698">
    <property type="entry name" value="GATase_3"/>
</dbReference>
<dbReference type="SUPFAM" id="SSF52317">
    <property type="entry name" value="Class I glutamine amidotransferase-like"/>
    <property type="match status" value="1"/>
</dbReference>
<feature type="active site" evidence="7">
    <location>
        <position position="434"/>
    </location>
</feature>
<comment type="similarity">
    <text evidence="2 7">Belongs to the CobB/CobQ family. CobQ subfamily.</text>
</comment>
<dbReference type="GO" id="GO:0003824">
    <property type="term" value="F:catalytic activity"/>
    <property type="evidence" value="ECO:0007669"/>
    <property type="project" value="InterPro"/>
</dbReference>
<reference evidence="10" key="2">
    <citation type="submission" date="2020-09" db="EMBL/GenBank/DDBJ databases">
        <authorList>
            <person name="Sun Q."/>
            <person name="Kim S."/>
        </authorList>
    </citation>
    <scope>NUCLEOTIDE SEQUENCE</scope>
    <source>
        <strain evidence="10">KCTC 42651</strain>
    </source>
</reference>
<sequence length="495" mass="51918">MAARALMFQGTGSDVGKSLIVAGLCRLFARRGLRVRPFKPQNMSNNAAVTVDGGEIGRAQALQARAAGIDPTVDLNPVLLKPETDTGAQVVVHGRRVGHARAREYQALKPTLLAAVLDSAARLAAGSDLLLVEGAGSPAEINLRAGDIANMGFAAAAGVPVVLVGDIDRGGVIAALVGTHAVLDPADRDRVAGYLINRFRGDPTLFHDGLTAIGERTGWPGFGVVPWFADAARLPAEDAVALERPAVQDRTGTTLVVAVPKLSRIANFDDLDPLRAEPSVDLRVVPPGQALPGDADLVLLPGSKSTIGDLRFLREQGWDVDIAAHVRRGGRVLGLCGGYQMLGRTVRDPDGIEGPPGEAPGLGLLAVDTELTPEKTLTRTRARHLATGQPVEGYEIHIGRTDGPDRARPVLMLDDGRPEGAASADGRIAGCYLHGLFAADGFRRAYLRSLGADGAGGLAFDASVETALDRLADHLERHLDTDALLAAARPMAGRR</sequence>
<comment type="caution">
    <text evidence="10">The sequence shown here is derived from an EMBL/GenBank/DDBJ whole genome shotgun (WGS) entry which is preliminary data.</text>
</comment>
<dbReference type="GO" id="GO:0015420">
    <property type="term" value="F:ABC-type vitamin B12 transporter activity"/>
    <property type="evidence" value="ECO:0007669"/>
    <property type="project" value="UniProtKB-UniRule"/>
</dbReference>
<dbReference type="InterPro" id="IPR002586">
    <property type="entry name" value="CobQ/CobB/MinD/ParA_Nub-bd_dom"/>
</dbReference>